<gene>
    <name evidence="14" type="ORF">ACS04_25215</name>
</gene>
<evidence type="ECO:0000256" key="4">
    <source>
        <dbReference type="ARBA" id="ARBA00022692"/>
    </source>
</evidence>
<organism evidence="14 15">
    <name type="scientific">Streptomyces roseus</name>
    <dbReference type="NCBI Taxonomy" id="66430"/>
    <lineage>
        <taxon>Bacteria</taxon>
        <taxon>Bacillati</taxon>
        <taxon>Actinomycetota</taxon>
        <taxon>Actinomycetes</taxon>
        <taxon>Kitasatosporales</taxon>
        <taxon>Streptomycetaceae</taxon>
        <taxon>Streptomyces</taxon>
    </lineage>
</organism>
<dbReference type="InterPro" id="IPR051474">
    <property type="entry name" value="Anti-sigma-K/W_factor"/>
</dbReference>
<evidence type="ECO:0000256" key="3">
    <source>
        <dbReference type="ARBA" id="ARBA00022475"/>
    </source>
</evidence>
<keyword evidence="5 11" id="KW-1133">Transmembrane helix</keyword>
<dbReference type="PATRIC" id="fig|66430.4.peg.539"/>
<keyword evidence="8" id="KW-0804">Transcription</keyword>
<reference evidence="14 15" key="1">
    <citation type="submission" date="2015-06" db="EMBL/GenBank/DDBJ databases">
        <title>Recapitulation of the evolution of biosynthetic gene clusters reveals hidden chemical diversity on bacterial genomes.</title>
        <authorList>
            <person name="Cruz-Morales P."/>
            <person name="Martinez-Guerrero C."/>
            <person name="Morales-Escalante M.A."/>
            <person name="Yanez-Guerra L.A."/>
            <person name="Kopp J.F."/>
            <person name="Feldmann J."/>
            <person name="Ramos-Aboites H.E."/>
            <person name="Barona-Gomez F."/>
        </authorList>
    </citation>
    <scope>NUCLEOTIDE SEQUENCE [LARGE SCALE GENOMIC DNA]</scope>
    <source>
        <strain evidence="14 15">ATCC 31245</strain>
    </source>
</reference>
<evidence type="ECO:0000259" key="13">
    <source>
        <dbReference type="Pfam" id="PF13490"/>
    </source>
</evidence>
<comment type="caution">
    <text evidence="14">The sequence shown here is derived from an EMBL/GenBank/DDBJ whole genome shotgun (WGS) entry which is preliminary data.</text>
</comment>
<accession>A0A0J7AD53</accession>
<feature type="domain" description="Putative zinc-finger" evidence="13">
    <location>
        <begin position="10"/>
        <end position="38"/>
    </location>
</feature>
<dbReference type="Pfam" id="PF10099">
    <property type="entry name" value="RskA_C"/>
    <property type="match status" value="1"/>
</dbReference>
<evidence type="ECO:0000256" key="6">
    <source>
        <dbReference type="ARBA" id="ARBA00023015"/>
    </source>
</evidence>
<evidence type="ECO:0000256" key="5">
    <source>
        <dbReference type="ARBA" id="ARBA00022989"/>
    </source>
</evidence>
<dbReference type="InterPro" id="IPR018764">
    <property type="entry name" value="RskA_C"/>
</dbReference>
<comment type="subcellular location">
    <subcellularLocation>
        <location evidence="2">Cell membrane</location>
    </subcellularLocation>
    <subcellularLocation>
        <location evidence="1">Membrane</location>
        <topology evidence="1">Single-pass membrane protein</topology>
    </subcellularLocation>
</comment>
<evidence type="ECO:0000256" key="10">
    <source>
        <dbReference type="ARBA" id="ARBA00030803"/>
    </source>
</evidence>
<protein>
    <recommendedName>
        <fullName evidence="10">Regulator of SigK</fullName>
    </recommendedName>
    <alternativeName>
        <fullName evidence="9">Sigma-K anti-sigma factor RskA</fullName>
    </alternativeName>
</protein>
<dbReference type="PANTHER" id="PTHR37461:SF1">
    <property type="entry name" value="ANTI-SIGMA-K FACTOR RSKA"/>
    <property type="match status" value="1"/>
</dbReference>
<name>A0A0J7AD53_9ACTN</name>
<dbReference type="GO" id="GO:0016989">
    <property type="term" value="F:sigma factor antagonist activity"/>
    <property type="evidence" value="ECO:0007669"/>
    <property type="project" value="TreeGrafter"/>
</dbReference>
<dbReference type="Gene3D" id="1.10.10.1320">
    <property type="entry name" value="Anti-sigma factor, zinc-finger domain"/>
    <property type="match status" value="1"/>
</dbReference>
<keyword evidence="3" id="KW-1003">Cell membrane</keyword>
<sequence>MKHDAELHTLTGAYALHALAPAEHEVFGEHLGDCPSCRQEVAEFSATAARLAGAVALAPPARMRDAVLHGIDSVRQLPPPVPAAGRQPMTFTAILRRKAITLAIAASIAAAAVLGGVTVRQNRLAEEARQQAQASERRLQDVSAVVAASDARTVRGRTPGGATTSVVSSTSRNRAVFMAAGLSDPGAGRTYQLWFDDHGAMRPAGLLTRDGATLMEGGVQGASGVGLTVEPAGGSARPTTRPLMLLALPD</sequence>
<proteinExistence type="predicted"/>
<feature type="domain" description="Anti-sigma K factor RskA C-terminal" evidence="12">
    <location>
        <begin position="106"/>
        <end position="242"/>
    </location>
</feature>
<evidence type="ECO:0000256" key="9">
    <source>
        <dbReference type="ARBA" id="ARBA00029829"/>
    </source>
</evidence>
<dbReference type="EMBL" id="LFML01000110">
    <property type="protein sequence ID" value="KMO95141.1"/>
    <property type="molecule type" value="Genomic_DNA"/>
</dbReference>
<keyword evidence="4 11" id="KW-0812">Transmembrane</keyword>
<dbReference type="AlphaFoldDB" id="A0A0J7AD53"/>
<dbReference type="Proteomes" id="UP000035932">
    <property type="component" value="Unassembled WGS sequence"/>
</dbReference>
<evidence type="ECO:0000259" key="12">
    <source>
        <dbReference type="Pfam" id="PF10099"/>
    </source>
</evidence>
<evidence type="ECO:0000256" key="2">
    <source>
        <dbReference type="ARBA" id="ARBA00004236"/>
    </source>
</evidence>
<evidence type="ECO:0000256" key="11">
    <source>
        <dbReference type="SAM" id="Phobius"/>
    </source>
</evidence>
<evidence type="ECO:0000256" key="7">
    <source>
        <dbReference type="ARBA" id="ARBA00023136"/>
    </source>
</evidence>
<feature type="transmembrane region" description="Helical" evidence="11">
    <location>
        <begin position="99"/>
        <end position="119"/>
    </location>
</feature>
<dbReference type="InterPro" id="IPR027383">
    <property type="entry name" value="Znf_put"/>
</dbReference>
<dbReference type="GO" id="GO:0006417">
    <property type="term" value="P:regulation of translation"/>
    <property type="evidence" value="ECO:0007669"/>
    <property type="project" value="TreeGrafter"/>
</dbReference>
<dbReference type="OrthoDB" id="153510at2"/>
<dbReference type="GO" id="GO:0005886">
    <property type="term" value="C:plasma membrane"/>
    <property type="evidence" value="ECO:0007669"/>
    <property type="project" value="UniProtKB-SubCell"/>
</dbReference>
<dbReference type="InterPro" id="IPR041916">
    <property type="entry name" value="Anti_sigma_zinc_sf"/>
</dbReference>
<evidence type="ECO:0000313" key="14">
    <source>
        <dbReference type="EMBL" id="KMO95141.1"/>
    </source>
</evidence>
<keyword evidence="7 11" id="KW-0472">Membrane</keyword>
<evidence type="ECO:0000313" key="15">
    <source>
        <dbReference type="Proteomes" id="UP000035932"/>
    </source>
</evidence>
<keyword evidence="15" id="KW-1185">Reference proteome</keyword>
<dbReference type="STRING" id="66430.ACS04_25215"/>
<evidence type="ECO:0000256" key="8">
    <source>
        <dbReference type="ARBA" id="ARBA00023163"/>
    </source>
</evidence>
<dbReference type="PANTHER" id="PTHR37461">
    <property type="entry name" value="ANTI-SIGMA-K FACTOR RSKA"/>
    <property type="match status" value="1"/>
</dbReference>
<keyword evidence="6" id="KW-0805">Transcription regulation</keyword>
<evidence type="ECO:0000256" key="1">
    <source>
        <dbReference type="ARBA" id="ARBA00004167"/>
    </source>
</evidence>
<dbReference type="Pfam" id="PF13490">
    <property type="entry name" value="zf-HC2"/>
    <property type="match status" value="1"/>
</dbReference>